<accession>A0ACA9KNQ6</accession>
<name>A0ACA9KNQ6_9GLOM</name>
<evidence type="ECO:0000313" key="1">
    <source>
        <dbReference type="EMBL" id="CAG8482388.1"/>
    </source>
</evidence>
<sequence>MSKNMTIEKMEEPGHSPYFNSVKTLFSFIAACMFITLLCWSERLLSYRLEHIKYERNRHRFRTILIRTFGYSMATIFRLFYMLITMTMNSQLFIIVVVGLTTGQLITEYLRSTSTYASKHGILGIHSPTSLSNKDDDDIPSATTLGNESTSDKIGGYTEVESRDFDEDKQEEKAKKKRNLDSFLEEIKRLVNEERVCKIWSYSKCKDWPRTQEEKDRNRNLLNEGGRSPSNGLPFNAQMVHANNYATVPHLGRL</sequence>
<organism evidence="1 2">
    <name type="scientific">Scutellospora calospora</name>
    <dbReference type="NCBI Taxonomy" id="85575"/>
    <lineage>
        <taxon>Eukaryota</taxon>
        <taxon>Fungi</taxon>
        <taxon>Fungi incertae sedis</taxon>
        <taxon>Mucoromycota</taxon>
        <taxon>Glomeromycotina</taxon>
        <taxon>Glomeromycetes</taxon>
        <taxon>Diversisporales</taxon>
        <taxon>Gigasporaceae</taxon>
        <taxon>Scutellospora</taxon>
    </lineage>
</organism>
<dbReference type="Proteomes" id="UP000789860">
    <property type="component" value="Unassembled WGS sequence"/>
</dbReference>
<evidence type="ECO:0000313" key="2">
    <source>
        <dbReference type="Proteomes" id="UP000789860"/>
    </source>
</evidence>
<dbReference type="EMBL" id="CAJVPM010002220">
    <property type="protein sequence ID" value="CAG8482388.1"/>
    <property type="molecule type" value="Genomic_DNA"/>
</dbReference>
<comment type="caution">
    <text evidence="1">The sequence shown here is derived from an EMBL/GenBank/DDBJ whole genome shotgun (WGS) entry which is preliminary data.</text>
</comment>
<protein>
    <submittedName>
        <fullName evidence="1">1469_t:CDS:1</fullName>
    </submittedName>
</protein>
<proteinExistence type="predicted"/>
<feature type="non-terminal residue" evidence="1">
    <location>
        <position position="254"/>
    </location>
</feature>
<keyword evidence="2" id="KW-1185">Reference proteome</keyword>
<gene>
    <name evidence="1" type="ORF">SCALOS_LOCUS2475</name>
</gene>
<reference evidence="1" key="1">
    <citation type="submission" date="2021-06" db="EMBL/GenBank/DDBJ databases">
        <authorList>
            <person name="Kallberg Y."/>
            <person name="Tangrot J."/>
            <person name="Rosling A."/>
        </authorList>
    </citation>
    <scope>NUCLEOTIDE SEQUENCE</scope>
    <source>
        <strain evidence="1">AU212A</strain>
    </source>
</reference>